<dbReference type="InterPro" id="IPR043032">
    <property type="entry name" value="PvsD/AcsD-like_thumb_helix"/>
</dbReference>
<name>A0A2R8CJI3_9GAMM</name>
<protein>
    <submittedName>
        <fullName evidence="4">N(2)-citryl-N(6)-acetyl-N(6)-hydroxylysine synthase</fullName>
        <ecNumber evidence="4">6.3.2.38</ecNumber>
    </submittedName>
</protein>
<comment type="similarity">
    <text evidence="1">Belongs to the IucA/IucC family.</text>
</comment>
<dbReference type="Gene3D" id="2.30.30.1240">
    <property type="entry name" value="AscD, thumb domain, four stranded beta-sheet"/>
    <property type="match status" value="1"/>
</dbReference>
<accession>A0A2R8CJI3</accession>
<dbReference type="Pfam" id="PF04183">
    <property type="entry name" value="IucA_IucC"/>
    <property type="match status" value="1"/>
</dbReference>
<dbReference type="Proteomes" id="UP000244934">
    <property type="component" value="Unassembled WGS sequence"/>
</dbReference>
<dbReference type="PANTHER" id="PTHR34384">
    <property type="entry name" value="L-2,3-DIAMINOPROPANOATE--CITRATE LIGASE"/>
    <property type="match status" value="1"/>
</dbReference>
<evidence type="ECO:0000313" key="5">
    <source>
        <dbReference type="Proteomes" id="UP000244934"/>
    </source>
</evidence>
<dbReference type="AlphaFoldDB" id="A0A2R8CJI3"/>
<reference evidence="5" key="1">
    <citation type="submission" date="2018-03" db="EMBL/GenBank/DDBJ databases">
        <authorList>
            <person name="Navarro De La Torre S."/>
        </authorList>
    </citation>
    <scope>NUCLEOTIDE SEQUENCE [LARGE SCALE GENOMIC DNA]</scope>
    <source>
        <strain evidence="5">EAod3</strain>
    </source>
</reference>
<dbReference type="InterPro" id="IPR043033">
    <property type="entry name" value="PvsD/AcsD-like_thumb_beta"/>
</dbReference>
<feature type="domain" description="Aerobactin siderophore biosynthesis IucA/IucC N-terminal" evidence="2">
    <location>
        <begin position="153"/>
        <end position="382"/>
    </location>
</feature>
<dbReference type="EC" id="6.3.2.38" evidence="4"/>
<evidence type="ECO:0000256" key="1">
    <source>
        <dbReference type="ARBA" id="ARBA00007832"/>
    </source>
</evidence>
<proteinExistence type="inferred from homology"/>
<keyword evidence="4" id="KW-0436">Ligase</keyword>
<gene>
    <name evidence="4" type="primary">iucA_1</name>
    <name evidence="4" type="ORF">KSP9073_01038</name>
</gene>
<dbReference type="InterPro" id="IPR007310">
    <property type="entry name" value="Aerobactin_biosyn_IucA/IucC_N"/>
</dbReference>
<dbReference type="Pfam" id="PF06276">
    <property type="entry name" value="FhuF"/>
    <property type="match status" value="1"/>
</dbReference>
<evidence type="ECO:0000259" key="3">
    <source>
        <dbReference type="Pfam" id="PF06276"/>
    </source>
</evidence>
<dbReference type="InterPro" id="IPR037455">
    <property type="entry name" value="LucA/IucC-like"/>
</dbReference>
<dbReference type="GO" id="GO:0016881">
    <property type="term" value="F:acid-amino acid ligase activity"/>
    <property type="evidence" value="ECO:0007669"/>
    <property type="project" value="UniProtKB-ARBA"/>
</dbReference>
<keyword evidence="5" id="KW-1185">Reference proteome</keyword>
<dbReference type="GO" id="GO:0019290">
    <property type="term" value="P:siderophore biosynthetic process"/>
    <property type="evidence" value="ECO:0007669"/>
    <property type="project" value="InterPro"/>
</dbReference>
<dbReference type="InterPro" id="IPR022770">
    <property type="entry name" value="IucA/IucC-like_C"/>
</dbReference>
<organism evidence="4 5">
    <name type="scientific">Kushneria phyllosphaerae</name>
    <dbReference type="NCBI Taxonomy" id="2100822"/>
    <lineage>
        <taxon>Bacteria</taxon>
        <taxon>Pseudomonadati</taxon>
        <taxon>Pseudomonadota</taxon>
        <taxon>Gammaproteobacteria</taxon>
        <taxon>Oceanospirillales</taxon>
        <taxon>Halomonadaceae</taxon>
        <taxon>Kushneria</taxon>
    </lineage>
</organism>
<sequence length="578" mass="64373">MNVRPYDPAGIISEQASLQALLNCLIREIAIPRGWLTHEWPAGSEVPALDAPTSAIPLWLRWPEGLSCLVLVDRISAQGVHRYLLRPWLRVSPDQPWQVPGYLALARAMVMPLAREQGTSLEALLAQMEQSLGVMTELVSARHGEGAAPLQGYIESEQSLWFGHSAHPAPKARQWPDGCRADDYVPERRCRTRLHQWAVPRQGLCVQSATLAEQQVLDSVGDQRLAGDGEAVLSMHPIQARLFAEHPAVQALLAQGVIRDLGESGFEAWPTASLRTWYVENHPFFIKGSLNVRVTNCVRKNAWYELDSTGVIDAVMGRILALNEPQLARLRLAREPASVSWAPPDTDIEQQRWLTEQTGIVLRENFCQTASPSRCVLAASLFGRSTVLQPMISDLIGEADRKAWFTAYLEALLMPVLALYFRHGVVLEPHLQNCVLIHDDGWPAEVLLRDFEGVKLIEGSRWLEDDLSDAVRRSLTYSRAQGWQRIVYCLLINHLGEAVLALSWDDPALGEALWAQLHRSLQNVYDRLGVDAPELAALLAGGDLPCKTNLLVRLRAAADREAGYVSLPGFWRQEVACV</sequence>
<dbReference type="PANTHER" id="PTHR34384:SF5">
    <property type="entry name" value="L-2,3-DIAMINOPROPANOATE--CITRATE LIGASE"/>
    <property type="match status" value="1"/>
</dbReference>
<dbReference type="Gene3D" id="1.10.510.40">
    <property type="match status" value="1"/>
</dbReference>
<dbReference type="OrthoDB" id="495728at2"/>
<dbReference type="Gene3D" id="1.10.150.640">
    <property type="entry name" value="AcsD, thumb domain, helical bundle"/>
    <property type="match status" value="1"/>
</dbReference>
<evidence type="ECO:0000313" key="4">
    <source>
        <dbReference type="EMBL" id="SPJ33035.1"/>
    </source>
</evidence>
<dbReference type="EMBL" id="ONZI01000001">
    <property type="protein sequence ID" value="SPJ33035.1"/>
    <property type="molecule type" value="Genomic_DNA"/>
</dbReference>
<feature type="domain" description="Aerobactin siderophore biosynthesis IucA/IucC-like C-terminal" evidence="3">
    <location>
        <begin position="403"/>
        <end position="560"/>
    </location>
</feature>
<dbReference type="RefSeq" id="WP_108841809.1">
    <property type="nucleotide sequence ID" value="NZ_ONZI01000001.1"/>
</dbReference>
<evidence type="ECO:0000259" key="2">
    <source>
        <dbReference type="Pfam" id="PF04183"/>
    </source>
</evidence>